<dbReference type="InterPro" id="IPR008966">
    <property type="entry name" value="Adhesion_dom_sf"/>
</dbReference>
<name>A0ABY2TZI0_9PSED</name>
<dbReference type="Gene3D" id="2.60.40.1090">
    <property type="entry name" value="Fimbrial-type adhesion domain"/>
    <property type="match status" value="1"/>
</dbReference>
<evidence type="ECO:0000256" key="4">
    <source>
        <dbReference type="ARBA" id="ARBA00023263"/>
    </source>
</evidence>
<keyword evidence="7" id="KW-1185">Reference proteome</keyword>
<dbReference type="SUPFAM" id="SSF49401">
    <property type="entry name" value="Bacterial adhesins"/>
    <property type="match status" value="1"/>
</dbReference>
<dbReference type="Proteomes" id="UP000304941">
    <property type="component" value="Unassembled WGS sequence"/>
</dbReference>
<feature type="domain" description="Fimbrial-type adhesion" evidence="5">
    <location>
        <begin position="219"/>
        <end position="357"/>
    </location>
</feature>
<comment type="subcellular location">
    <subcellularLocation>
        <location evidence="1">Fimbrium</location>
    </subcellularLocation>
</comment>
<evidence type="ECO:0000259" key="5">
    <source>
        <dbReference type="Pfam" id="PF00419"/>
    </source>
</evidence>
<keyword evidence="4" id="KW-0281">Fimbrium</keyword>
<evidence type="ECO:0000313" key="7">
    <source>
        <dbReference type="Proteomes" id="UP000304941"/>
    </source>
</evidence>
<organism evidence="6 7">
    <name type="scientific">Pseudomonas edaphica</name>
    <dbReference type="NCBI Taxonomy" id="2006980"/>
    <lineage>
        <taxon>Bacteria</taxon>
        <taxon>Pseudomonadati</taxon>
        <taxon>Pseudomonadota</taxon>
        <taxon>Gammaproteobacteria</taxon>
        <taxon>Pseudomonadales</taxon>
        <taxon>Pseudomonadaceae</taxon>
        <taxon>Pseudomonas</taxon>
    </lineage>
</organism>
<proteinExistence type="inferred from homology"/>
<evidence type="ECO:0000313" key="6">
    <source>
        <dbReference type="EMBL" id="TLG88974.1"/>
    </source>
</evidence>
<dbReference type="EMBL" id="VBVZ01000457">
    <property type="protein sequence ID" value="TLG88974.1"/>
    <property type="molecule type" value="Genomic_DNA"/>
</dbReference>
<dbReference type="Pfam" id="PF00419">
    <property type="entry name" value="Fimbrial"/>
    <property type="match status" value="1"/>
</dbReference>
<dbReference type="PANTHER" id="PTHR33420:SF12">
    <property type="entry name" value="FIMBRIN-LIKE PROTEIN FIMI-RELATED"/>
    <property type="match status" value="1"/>
</dbReference>
<comment type="caution">
    <text evidence="6">The sequence shown here is derived from an EMBL/GenBank/DDBJ whole genome shotgun (WGS) entry which is preliminary data.</text>
</comment>
<evidence type="ECO:0000256" key="3">
    <source>
        <dbReference type="ARBA" id="ARBA00022729"/>
    </source>
</evidence>
<dbReference type="PANTHER" id="PTHR33420">
    <property type="entry name" value="FIMBRIAL SUBUNIT ELFA-RELATED"/>
    <property type="match status" value="1"/>
</dbReference>
<dbReference type="InterPro" id="IPR036937">
    <property type="entry name" value="Adhesion_dom_fimbrial_sf"/>
</dbReference>
<keyword evidence="3" id="KW-0732">Signal</keyword>
<accession>A0ABY2TZI0</accession>
<comment type="similarity">
    <text evidence="2">Belongs to the fimbrial protein family.</text>
</comment>
<dbReference type="InterPro" id="IPR000259">
    <property type="entry name" value="Adhesion_dom_fimbrial"/>
</dbReference>
<sequence length="357" mass="37892">MIRYLPLSLFALSGLWRRRTRRYREVMASVCVVCGLLALPASALAGCAVSGNKIVPSISDVPTDSGGMISSVWHSATMSLICTKMPSGTYTNTMGATGVPAGASVEFDGASYNLYQTNESDVFYFGTSSVDGGAEHGLSSNVYETVREIGFSGSAGRYFDFTMRSTVKIRFYSPKKSMTSGLRTINTLDVITGKITHTNPGIYNGIWTMRTDKFTFVAKGTSCTLTTPANIKLKQVSMVDMPSVGSSIAGGAFVLGLKCSTDAPAFQVSYSMSDVYNPSNLSSYLSLADEPTRAAGIALQVLNGTNAISFAPSANTIMGNLRSGTISQPMTVQYIRTGKIATPGKANAAVTVTFTYD</sequence>
<evidence type="ECO:0000256" key="2">
    <source>
        <dbReference type="ARBA" id="ARBA00006671"/>
    </source>
</evidence>
<gene>
    <name evidence="6" type="ORF">FEM54_24055</name>
</gene>
<evidence type="ECO:0000256" key="1">
    <source>
        <dbReference type="ARBA" id="ARBA00004561"/>
    </source>
</evidence>
<protein>
    <submittedName>
        <fullName evidence="6">Type 1 fimbrial protein</fullName>
    </submittedName>
</protein>
<dbReference type="InterPro" id="IPR050263">
    <property type="entry name" value="Bact_Fimbrial_Adh_Pro"/>
</dbReference>
<reference evidence="6 7" key="1">
    <citation type="submission" date="2019-05" db="EMBL/GenBank/DDBJ databases">
        <title>Pseudomonas edaphica sp. nov., isolated from rhizospheric soil of Cistus ladanifer L. in Spain.</title>
        <authorList>
            <person name="Peix A."/>
        </authorList>
    </citation>
    <scope>NUCLEOTIDE SEQUENCE [LARGE SCALE GENOMIC DNA]</scope>
    <source>
        <strain evidence="6 7">RD25</strain>
    </source>
</reference>